<reference evidence="4" key="1">
    <citation type="submission" date="2016-01" db="EMBL/GenBank/DDBJ databases">
        <authorList>
            <person name="Peeters C."/>
        </authorList>
    </citation>
    <scope>NUCLEOTIDE SEQUENCE [LARGE SCALE GENOMIC DNA]</scope>
    <source>
        <strain evidence="4">LMG 29317</strain>
    </source>
</reference>
<evidence type="ECO:0000256" key="3">
    <source>
        <dbReference type="ARBA" id="ARBA00023125"/>
    </source>
</evidence>
<dbReference type="Gene3D" id="4.10.520.10">
    <property type="entry name" value="IHF-like DNA-binding proteins"/>
    <property type="match status" value="1"/>
</dbReference>
<dbReference type="InterPro" id="IPR010992">
    <property type="entry name" value="IHF-like_DNA-bd_dom_sf"/>
</dbReference>
<keyword evidence="5" id="KW-1185">Reference proteome</keyword>
<evidence type="ECO:0000256" key="2">
    <source>
        <dbReference type="ARBA" id="ARBA00023067"/>
    </source>
</evidence>
<dbReference type="EMBL" id="FCOM02000325">
    <property type="protein sequence ID" value="SAL89057.1"/>
    <property type="molecule type" value="Genomic_DNA"/>
</dbReference>
<dbReference type="PANTHER" id="PTHR33175:SF3">
    <property type="entry name" value="DNA-BINDING PROTEIN HU-BETA"/>
    <property type="match status" value="1"/>
</dbReference>
<dbReference type="GO" id="GO:0030527">
    <property type="term" value="F:structural constituent of chromatin"/>
    <property type="evidence" value="ECO:0007669"/>
    <property type="project" value="InterPro"/>
</dbReference>
<dbReference type="GO" id="GO:0003677">
    <property type="term" value="F:DNA binding"/>
    <property type="evidence" value="ECO:0007669"/>
    <property type="project" value="UniProtKB-KW"/>
</dbReference>
<evidence type="ECO:0000313" key="4">
    <source>
        <dbReference type="EMBL" id="SAL89057.1"/>
    </source>
</evidence>
<comment type="similarity">
    <text evidence="1">Belongs to the bacterial histone-like protein family.</text>
</comment>
<protein>
    <submittedName>
        <fullName evidence="4">Histone family protein DNA-binding protein</fullName>
    </submittedName>
</protein>
<keyword evidence="3 4" id="KW-0238">DNA-binding</keyword>
<evidence type="ECO:0000256" key="1">
    <source>
        <dbReference type="ARBA" id="ARBA00010529"/>
    </source>
</evidence>
<evidence type="ECO:0000313" key="5">
    <source>
        <dbReference type="Proteomes" id="UP000055019"/>
    </source>
</evidence>
<accession>A0A158L6R8</accession>
<dbReference type="SUPFAM" id="SSF47729">
    <property type="entry name" value="IHF-like DNA-binding proteins"/>
    <property type="match status" value="1"/>
</dbReference>
<dbReference type="GO" id="GO:0030261">
    <property type="term" value="P:chromosome condensation"/>
    <property type="evidence" value="ECO:0007669"/>
    <property type="project" value="UniProtKB-KW"/>
</dbReference>
<sequence length="61" mass="6423">MNKQDLIEAVAAQAGVSKLAVQETINAVLDTISQQLAAGHAVQLVGFGSFSRPLKYPSLAR</sequence>
<organism evidence="4 5">
    <name type="scientific">Caballeronia arvi</name>
    <dbReference type="NCBI Taxonomy" id="1777135"/>
    <lineage>
        <taxon>Bacteria</taxon>
        <taxon>Pseudomonadati</taxon>
        <taxon>Pseudomonadota</taxon>
        <taxon>Betaproteobacteria</taxon>
        <taxon>Burkholderiales</taxon>
        <taxon>Burkholderiaceae</taxon>
        <taxon>Caballeronia</taxon>
    </lineage>
</organism>
<dbReference type="OrthoDB" id="9799835at2"/>
<proteinExistence type="inferred from homology"/>
<dbReference type="RefSeq" id="WP_087039609.1">
    <property type="nucleotide sequence ID" value="NZ_FCOM02000325.1"/>
</dbReference>
<dbReference type="GO" id="GO:0005829">
    <property type="term" value="C:cytosol"/>
    <property type="evidence" value="ECO:0007669"/>
    <property type="project" value="TreeGrafter"/>
</dbReference>
<gene>
    <name evidence="4" type="ORF">AWB74_08897</name>
</gene>
<dbReference type="InterPro" id="IPR000119">
    <property type="entry name" value="Hist_DNA-bd"/>
</dbReference>
<keyword evidence="2" id="KW-0226">DNA condensation</keyword>
<dbReference type="AlphaFoldDB" id="A0A158L6R8"/>
<dbReference type="PANTHER" id="PTHR33175">
    <property type="entry name" value="DNA-BINDING PROTEIN HU"/>
    <property type="match status" value="1"/>
</dbReference>
<dbReference type="Pfam" id="PF00216">
    <property type="entry name" value="Bac_DNA_binding"/>
    <property type="match status" value="1"/>
</dbReference>
<comment type="caution">
    <text evidence="4">The sequence shown here is derived from an EMBL/GenBank/DDBJ whole genome shotgun (WGS) entry which is preliminary data.</text>
</comment>
<dbReference type="Proteomes" id="UP000055019">
    <property type="component" value="Unassembled WGS sequence"/>
</dbReference>
<name>A0A158L6R8_9BURK</name>